<dbReference type="Pfam" id="PF09142">
    <property type="entry name" value="TruB_C"/>
    <property type="match status" value="1"/>
</dbReference>
<dbReference type="SUPFAM" id="SSF55120">
    <property type="entry name" value="Pseudouridine synthase"/>
    <property type="match status" value="1"/>
</dbReference>
<dbReference type="PANTHER" id="PTHR13767">
    <property type="entry name" value="TRNA-PSEUDOURIDINE SYNTHASE"/>
    <property type="match status" value="1"/>
</dbReference>
<dbReference type="NCBIfam" id="TIGR00431">
    <property type="entry name" value="TruB"/>
    <property type="match status" value="1"/>
</dbReference>
<dbReference type="Gene3D" id="2.30.130.10">
    <property type="entry name" value="PUA domain"/>
    <property type="match status" value="1"/>
</dbReference>
<dbReference type="HOGENOM" id="CLU_032087_0_0_11"/>
<dbReference type="AlphaFoldDB" id="S2W4L0"/>
<evidence type="ECO:0000256" key="4">
    <source>
        <dbReference type="ARBA" id="ARBA00023235"/>
    </source>
</evidence>
<dbReference type="Gene3D" id="3.30.2350.10">
    <property type="entry name" value="Pseudouridine synthase"/>
    <property type="match status" value="1"/>
</dbReference>
<feature type="domain" description="tRNA pseudouridylate synthase B C-terminal" evidence="8">
    <location>
        <begin position="182"/>
        <end position="225"/>
    </location>
</feature>
<dbReference type="InterPro" id="IPR032819">
    <property type="entry name" value="TruB_C"/>
</dbReference>
<evidence type="ECO:0000256" key="2">
    <source>
        <dbReference type="ARBA" id="ARBA00005642"/>
    </source>
</evidence>
<comment type="function">
    <text evidence="5">Responsible for synthesis of pseudouridine from uracil-55 in the psi GC loop of transfer RNAs.</text>
</comment>
<sequence>MSDSGILIVDKPAGLTSQQVVGRVRRVFDARKRKLKVGHAGTLDPMATGVLIVGVGKATRLLGHLALHDKAYSATIRLGQSTSTDDAEGELIQASDASSISEQQLAEAIKPLTGDIMQVPSSVSAIKVNGKRAYALARKGEDVALAARPVTVSRFDVLDVRRLGEVLDVDVEVEVSSGTYVRALARDLGEALGVGGHLTMLRRSRIGRYNLADAVALDDISEEAMMPMARAARFSFPVRNVDEAQARNVGYGKPLDITVEGPVTGLVDPEGNLIALYAPDDSGAKPLAVLI</sequence>
<dbReference type="InterPro" id="IPR002501">
    <property type="entry name" value="PsdUridine_synth_N"/>
</dbReference>
<feature type="domain" description="tRNA pseudouridine synthase II TruB subfamily 2 C-terminal" evidence="7">
    <location>
        <begin position="236"/>
        <end position="290"/>
    </location>
</feature>
<evidence type="ECO:0000259" key="7">
    <source>
        <dbReference type="Pfam" id="PF09142"/>
    </source>
</evidence>
<dbReference type="GO" id="GO:0160148">
    <property type="term" value="F:tRNA pseudouridine(55) synthase activity"/>
    <property type="evidence" value="ECO:0007669"/>
    <property type="project" value="UniProtKB-EC"/>
</dbReference>
<evidence type="ECO:0000313" key="10">
    <source>
        <dbReference type="Proteomes" id="UP000014417"/>
    </source>
</evidence>
<proteinExistence type="inferred from homology"/>
<keyword evidence="10" id="KW-1185">Reference proteome</keyword>
<dbReference type="CDD" id="cd02573">
    <property type="entry name" value="PseudoU_synth_EcTruB"/>
    <property type="match status" value="1"/>
</dbReference>
<evidence type="ECO:0000259" key="6">
    <source>
        <dbReference type="Pfam" id="PF01509"/>
    </source>
</evidence>
<dbReference type="STRING" id="883161.HMPREF9306_00721"/>
<dbReference type="PANTHER" id="PTHR13767:SF2">
    <property type="entry name" value="PSEUDOURIDYLATE SYNTHASE TRUB1"/>
    <property type="match status" value="1"/>
</dbReference>
<dbReference type="GO" id="GO:0031119">
    <property type="term" value="P:tRNA pseudouridine synthesis"/>
    <property type="evidence" value="ECO:0007669"/>
    <property type="project" value="UniProtKB-UniRule"/>
</dbReference>
<dbReference type="Proteomes" id="UP000014417">
    <property type="component" value="Unassembled WGS sequence"/>
</dbReference>
<keyword evidence="3 5" id="KW-0819">tRNA processing</keyword>
<dbReference type="HAMAP" id="MF_01080">
    <property type="entry name" value="TruB_bact"/>
    <property type="match status" value="1"/>
</dbReference>
<evidence type="ECO:0000256" key="5">
    <source>
        <dbReference type="HAMAP-Rule" id="MF_01080"/>
    </source>
</evidence>
<comment type="caution">
    <text evidence="9">The sequence shown here is derived from an EMBL/GenBank/DDBJ whole genome shotgun (WGS) entry which is preliminary data.</text>
</comment>
<dbReference type="InterPro" id="IPR036974">
    <property type="entry name" value="PUA_sf"/>
</dbReference>
<protein>
    <recommendedName>
        <fullName evidence="5">tRNA pseudouridine synthase B</fullName>
        <ecNumber evidence="5">5.4.99.25</ecNumber>
    </recommendedName>
    <alternativeName>
        <fullName evidence="5">tRNA pseudouridine(55) synthase</fullName>
        <shortName evidence="5">Psi55 synthase</shortName>
    </alternativeName>
    <alternativeName>
        <fullName evidence="5">tRNA pseudouridylate synthase</fullName>
    </alternativeName>
    <alternativeName>
        <fullName evidence="5">tRNA-uridine isomerase</fullName>
    </alternativeName>
</protein>
<dbReference type="InterPro" id="IPR014780">
    <property type="entry name" value="tRNA_psdUridine_synth_TruB"/>
</dbReference>
<dbReference type="GO" id="GO:1990481">
    <property type="term" value="P:mRNA pseudouridine synthesis"/>
    <property type="evidence" value="ECO:0007669"/>
    <property type="project" value="TreeGrafter"/>
</dbReference>
<feature type="domain" description="Pseudouridine synthase II N-terminal" evidence="6">
    <location>
        <begin position="31"/>
        <end position="181"/>
    </location>
</feature>
<evidence type="ECO:0000313" key="9">
    <source>
        <dbReference type="EMBL" id="EPD33190.1"/>
    </source>
</evidence>
<dbReference type="InterPro" id="IPR015947">
    <property type="entry name" value="PUA-like_sf"/>
</dbReference>
<evidence type="ECO:0000259" key="8">
    <source>
        <dbReference type="Pfam" id="PF16198"/>
    </source>
</evidence>
<evidence type="ECO:0000256" key="1">
    <source>
        <dbReference type="ARBA" id="ARBA00000385"/>
    </source>
</evidence>
<name>S2W4L0_9ACTN</name>
<dbReference type="Pfam" id="PF16198">
    <property type="entry name" value="TruB_C_2"/>
    <property type="match status" value="1"/>
</dbReference>
<comment type="similarity">
    <text evidence="2 5">Belongs to the pseudouridine synthase TruB family. Type 1 subfamily.</text>
</comment>
<keyword evidence="4 5" id="KW-0413">Isomerase</keyword>
<accession>S2W4L0</accession>
<evidence type="ECO:0000256" key="3">
    <source>
        <dbReference type="ARBA" id="ARBA00022694"/>
    </source>
</evidence>
<feature type="active site" description="Nucleophile" evidence="5">
    <location>
        <position position="44"/>
    </location>
</feature>
<dbReference type="InterPro" id="IPR015225">
    <property type="entry name" value="tRNA_psdUridine_synth_fam2_C"/>
</dbReference>
<dbReference type="GO" id="GO:0003723">
    <property type="term" value="F:RNA binding"/>
    <property type="evidence" value="ECO:0007669"/>
    <property type="project" value="InterPro"/>
</dbReference>
<dbReference type="RefSeq" id="WP_016455565.1">
    <property type="nucleotide sequence ID" value="NZ_KE150269.1"/>
</dbReference>
<dbReference type="OrthoDB" id="9802309at2"/>
<dbReference type="FunFam" id="3.30.2350.10:FF:000011">
    <property type="entry name" value="tRNA pseudouridine synthase B"/>
    <property type="match status" value="1"/>
</dbReference>
<dbReference type="PATRIC" id="fig|883161.3.peg.721"/>
<dbReference type="Pfam" id="PF01509">
    <property type="entry name" value="TruB_N"/>
    <property type="match status" value="1"/>
</dbReference>
<dbReference type="SUPFAM" id="SSF88697">
    <property type="entry name" value="PUA domain-like"/>
    <property type="match status" value="1"/>
</dbReference>
<dbReference type="EC" id="5.4.99.25" evidence="5"/>
<reference evidence="9 10" key="1">
    <citation type="submission" date="2013-04" db="EMBL/GenBank/DDBJ databases">
        <title>The Genome Sequence of Propionimicrobium lymphophilum ACS-093-V-SCH5.</title>
        <authorList>
            <consortium name="The Broad Institute Genomics Platform"/>
            <person name="Earl A."/>
            <person name="Ward D."/>
            <person name="Feldgarden M."/>
            <person name="Gevers D."/>
            <person name="Saerens B."/>
            <person name="Vaneechoutte M."/>
            <person name="Walker B."/>
            <person name="Young S."/>
            <person name="Zeng Q."/>
            <person name="Gargeya S."/>
            <person name="Fitzgerald M."/>
            <person name="Haas B."/>
            <person name="Abouelleil A."/>
            <person name="Allen A.W."/>
            <person name="Alvarado L."/>
            <person name="Arachchi H.M."/>
            <person name="Berlin A.M."/>
            <person name="Chapman S.B."/>
            <person name="Gainer-Dewar J."/>
            <person name="Goldberg J."/>
            <person name="Griggs A."/>
            <person name="Gujja S."/>
            <person name="Hansen M."/>
            <person name="Howarth C."/>
            <person name="Imamovic A."/>
            <person name="Ireland A."/>
            <person name="Larimer J."/>
            <person name="McCowan C."/>
            <person name="Murphy C."/>
            <person name="Pearson M."/>
            <person name="Poon T.W."/>
            <person name="Priest M."/>
            <person name="Roberts A."/>
            <person name="Saif S."/>
            <person name="Shea T."/>
            <person name="Sisk P."/>
            <person name="Sykes S."/>
            <person name="Wortman J."/>
            <person name="Nusbaum C."/>
            <person name="Birren B."/>
        </authorList>
    </citation>
    <scope>NUCLEOTIDE SEQUENCE [LARGE SCALE GENOMIC DNA]</scope>
    <source>
        <strain evidence="9 10">ACS-093-V-SCH5</strain>
    </source>
</reference>
<gene>
    <name evidence="5" type="primary">truB</name>
    <name evidence="9" type="ORF">HMPREF9306_00721</name>
</gene>
<organism evidence="9 10">
    <name type="scientific">Propionimicrobium lymphophilum ACS-093-V-SCH5</name>
    <dbReference type="NCBI Taxonomy" id="883161"/>
    <lineage>
        <taxon>Bacteria</taxon>
        <taxon>Bacillati</taxon>
        <taxon>Actinomycetota</taxon>
        <taxon>Actinomycetes</taxon>
        <taxon>Propionibacteriales</taxon>
        <taxon>Propionibacteriaceae</taxon>
        <taxon>Propionimicrobium</taxon>
    </lineage>
</organism>
<dbReference type="InterPro" id="IPR020103">
    <property type="entry name" value="PsdUridine_synth_cat_dom_sf"/>
</dbReference>
<dbReference type="EMBL" id="AGZR01000005">
    <property type="protein sequence ID" value="EPD33190.1"/>
    <property type="molecule type" value="Genomic_DNA"/>
</dbReference>
<comment type="catalytic activity">
    <reaction evidence="1 5">
        <text>uridine(55) in tRNA = pseudouridine(55) in tRNA</text>
        <dbReference type="Rhea" id="RHEA:42532"/>
        <dbReference type="Rhea" id="RHEA-COMP:10101"/>
        <dbReference type="Rhea" id="RHEA-COMP:10102"/>
        <dbReference type="ChEBI" id="CHEBI:65314"/>
        <dbReference type="ChEBI" id="CHEBI:65315"/>
        <dbReference type="EC" id="5.4.99.25"/>
    </reaction>
</comment>